<dbReference type="AlphaFoldDB" id="A0A2Z4PXD8"/>
<dbReference type="Proteomes" id="UP000249898">
    <property type="component" value="Chromosome"/>
</dbReference>
<evidence type="ECO:0000313" key="1">
    <source>
        <dbReference type="EMBL" id="AWX98697.1"/>
    </source>
</evidence>
<protein>
    <submittedName>
        <fullName evidence="2">Uncharacterized protein</fullName>
    </submittedName>
</protein>
<sequence length="76" mass="8276">MHELMAQTAGVIKTLELAGAHVIAVRAKPSGSQVQINAPLPEILQEHIEEESDAGLNLFGVWIQCKHNTTTDDETE</sequence>
<evidence type="ECO:0000313" key="2">
    <source>
        <dbReference type="EMBL" id="AWY02226.1"/>
    </source>
</evidence>
<gene>
    <name evidence="1" type="ORF">A8139_00830</name>
    <name evidence="2" type="ORF">A8139_21505</name>
</gene>
<proteinExistence type="predicted"/>
<dbReference type="EMBL" id="CP016181">
    <property type="protein sequence ID" value="AWX98697.1"/>
    <property type="molecule type" value="Genomic_DNA"/>
</dbReference>
<dbReference type="EMBL" id="CP016181">
    <property type="protein sequence ID" value="AWY02226.1"/>
    <property type="molecule type" value="Genomic_DNA"/>
</dbReference>
<name>A0A2Z4PXD8_9GAMM</name>
<accession>A0A2Z4PXD8</accession>
<dbReference type="RefSeq" id="WP_112134855.1">
    <property type="nucleotide sequence ID" value="NZ_CP016181.1"/>
</dbReference>
<evidence type="ECO:0000313" key="3">
    <source>
        <dbReference type="Proteomes" id="UP000249898"/>
    </source>
</evidence>
<dbReference type="OrthoDB" id="9902582at2"/>
<reference evidence="2 3" key="1">
    <citation type="submission" date="2016-06" db="EMBL/GenBank/DDBJ databases">
        <title>The sequenced genome of the ice-adhering bacterium Marinomonas primoryensis, from Antarctica.</title>
        <authorList>
            <person name="Graham L."/>
            <person name="Vance T.D.R."/>
            <person name="Davies P.L."/>
        </authorList>
    </citation>
    <scope>NUCLEOTIDE SEQUENCE [LARGE SCALE GENOMIC DNA]</scope>
    <source>
        <strain evidence="2 3">AceL</strain>
    </source>
</reference>
<organism evidence="2 3">
    <name type="scientific">Marinomonas primoryensis</name>
    <dbReference type="NCBI Taxonomy" id="178399"/>
    <lineage>
        <taxon>Bacteria</taxon>
        <taxon>Pseudomonadati</taxon>
        <taxon>Pseudomonadota</taxon>
        <taxon>Gammaproteobacteria</taxon>
        <taxon>Oceanospirillales</taxon>
        <taxon>Oceanospirillaceae</taxon>
        <taxon>Marinomonas</taxon>
    </lineage>
</organism>